<evidence type="ECO:0000313" key="12">
    <source>
        <dbReference type="Proteomes" id="UP000799776"/>
    </source>
</evidence>
<dbReference type="InterPro" id="IPR027520">
    <property type="entry name" value="Slx1"/>
</dbReference>
<comment type="caution">
    <text evidence="11">The sequence shown here is derived from an EMBL/GenBank/DDBJ whole genome shotgun (WGS) entry which is preliminary data.</text>
</comment>
<dbReference type="Gene3D" id="3.40.1440.10">
    <property type="entry name" value="GIY-YIG endonuclease"/>
    <property type="match status" value="1"/>
</dbReference>
<evidence type="ECO:0000256" key="2">
    <source>
        <dbReference type="ARBA" id="ARBA00022759"/>
    </source>
</evidence>
<dbReference type="InterPro" id="IPR048749">
    <property type="entry name" value="SLX1_C"/>
</dbReference>
<feature type="region of interest" description="Disordered" evidence="9">
    <location>
        <begin position="97"/>
        <end position="119"/>
    </location>
</feature>
<dbReference type="SUPFAM" id="SSF82771">
    <property type="entry name" value="GIY-YIG endonuclease"/>
    <property type="match status" value="1"/>
</dbReference>
<keyword evidence="6 8" id="KW-0234">DNA repair</keyword>
<keyword evidence="1 8" id="KW-0540">Nuclease</keyword>
<keyword evidence="5 8" id="KW-0233">DNA recombination</keyword>
<dbReference type="GO" id="GO:0008821">
    <property type="term" value="F:crossover junction DNA endonuclease activity"/>
    <property type="evidence" value="ECO:0007669"/>
    <property type="project" value="TreeGrafter"/>
</dbReference>
<feature type="compositionally biased region" description="Acidic residues" evidence="9">
    <location>
        <begin position="327"/>
        <end position="340"/>
    </location>
</feature>
<evidence type="ECO:0000256" key="1">
    <source>
        <dbReference type="ARBA" id="ARBA00022722"/>
    </source>
</evidence>
<keyword evidence="4 8" id="KW-0378">Hydrolase</keyword>
<dbReference type="PROSITE" id="PS50164">
    <property type="entry name" value="GIY_YIG"/>
    <property type="match status" value="1"/>
</dbReference>
<evidence type="ECO:0000256" key="5">
    <source>
        <dbReference type="ARBA" id="ARBA00023172"/>
    </source>
</evidence>
<comment type="function">
    <text evidence="8">Catalytic subunit of the SLX1-SLX4 structure-specific endonuclease that resolves DNA secondary structures generated during DNA repair and recombination. Has endonuclease activity towards branched DNA substrates, introducing single-strand cuts in duplex DNA close to junctions with ss-DNA.</text>
</comment>
<protein>
    <recommendedName>
        <fullName evidence="10">GIY-YIG domain-containing protein</fullName>
    </recommendedName>
</protein>
<feature type="compositionally biased region" description="Acidic residues" evidence="9">
    <location>
        <begin position="349"/>
        <end position="359"/>
    </location>
</feature>
<evidence type="ECO:0000256" key="9">
    <source>
        <dbReference type="SAM" id="MobiDB-lite"/>
    </source>
</evidence>
<evidence type="ECO:0000256" key="6">
    <source>
        <dbReference type="ARBA" id="ARBA00023204"/>
    </source>
</evidence>
<dbReference type="InterPro" id="IPR013083">
    <property type="entry name" value="Znf_RING/FYVE/PHD"/>
</dbReference>
<comment type="cofactor">
    <cofactor evidence="8">
        <name>a divalent metal cation</name>
        <dbReference type="ChEBI" id="CHEBI:60240"/>
    </cofactor>
</comment>
<keyword evidence="12" id="KW-1185">Reference proteome</keyword>
<dbReference type="PANTHER" id="PTHR20208">
    <property type="entry name" value="STRUCTURE-SPECIFIC ENDONUCLEASE SUBUNIT SLX1"/>
    <property type="match status" value="1"/>
</dbReference>
<dbReference type="EMBL" id="ML978712">
    <property type="protein sequence ID" value="KAF2090699.1"/>
    <property type="molecule type" value="Genomic_DNA"/>
</dbReference>
<evidence type="ECO:0000313" key="11">
    <source>
        <dbReference type="EMBL" id="KAF2090699.1"/>
    </source>
</evidence>
<gene>
    <name evidence="11" type="ORF">K490DRAFT_71059</name>
</gene>
<keyword evidence="3 8" id="KW-0227">DNA damage</keyword>
<keyword evidence="7 8" id="KW-0539">Nucleus</keyword>
<evidence type="ECO:0000256" key="4">
    <source>
        <dbReference type="ARBA" id="ARBA00022801"/>
    </source>
</evidence>
<evidence type="ECO:0000256" key="7">
    <source>
        <dbReference type="ARBA" id="ARBA00023242"/>
    </source>
</evidence>
<keyword evidence="2 8" id="KW-0255">Endonuclease</keyword>
<accession>A0A9P4M2A9</accession>
<dbReference type="GO" id="GO:0033557">
    <property type="term" value="C:Slx1-Slx4 complex"/>
    <property type="evidence" value="ECO:0007669"/>
    <property type="project" value="UniProtKB-UniRule"/>
</dbReference>
<dbReference type="Pfam" id="PF01541">
    <property type="entry name" value="GIY-YIG"/>
    <property type="match status" value="1"/>
</dbReference>
<comment type="subcellular location">
    <subcellularLocation>
        <location evidence="8">Nucleus</location>
    </subcellularLocation>
</comment>
<dbReference type="HAMAP" id="MF_03100">
    <property type="entry name" value="Endonuc_su_Slx1"/>
    <property type="match status" value="1"/>
</dbReference>
<reference evidence="11" key="1">
    <citation type="journal article" date="2020" name="Stud. Mycol.">
        <title>101 Dothideomycetes genomes: a test case for predicting lifestyles and emergence of pathogens.</title>
        <authorList>
            <person name="Haridas S."/>
            <person name="Albert R."/>
            <person name="Binder M."/>
            <person name="Bloem J."/>
            <person name="Labutti K."/>
            <person name="Salamov A."/>
            <person name="Andreopoulos B."/>
            <person name="Baker S."/>
            <person name="Barry K."/>
            <person name="Bills G."/>
            <person name="Bluhm B."/>
            <person name="Cannon C."/>
            <person name="Castanera R."/>
            <person name="Culley D."/>
            <person name="Daum C."/>
            <person name="Ezra D."/>
            <person name="Gonzalez J."/>
            <person name="Henrissat B."/>
            <person name="Kuo A."/>
            <person name="Liang C."/>
            <person name="Lipzen A."/>
            <person name="Lutzoni F."/>
            <person name="Magnuson J."/>
            <person name="Mondo S."/>
            <person name="Nolan M."/>
            <person name="Ohm R."/>
            <person name="Pangilinan J."/>
            <person name="Park H.-J."/>
            <person name="Ramirez L."/>
            <person name="Alfaro M."/>
            <person name="Sun H."/>
            <person name="Tritt A."/>
            <person name="Yoshinaga Y."/>
            <person name="Zwiers L.-H."/>
            <person name="Turgeon B."/>
            <person name="Goodwin S."/>
            <person name="Spatafora J."/>
            <person name="Crous P."/>
            <person name="Grigoriev I."/>
        </authorList>
    </citation>
    <scope>NUCLEOTIDE SEQUENCE</scope>
    <source>
        <strain evidence="11">CBS 121410</strain>
    </source>
</reference>
<dbReference type="FunFam" id="3.40.1440.10:FF:000006">
    <property type="entry name" value="Structure-specific endonuclease subunit SLX1"/>
    <property type="match status" value="1"/>
</dbReference>
<dbReference type="InterPro" id="IPR000305">
    <property type="entry name" value="GIY-YIG_endonuc"/>
</dbReference>
<evidence type="ECO:0000256" key="8">
    <source>
        <dbReference type="HAMAP-Rule" id="MF_03100"/>
    </source>
</evidence>
<comment type="caution">
    <text evidence="8">Lacks conserved residue(s) required for the propagation of feature annotation.</text>
</comment>
<feature type="domain" description="GIY-YIG" evidence="10">
    <location>
        <begin position="7"/>
        <end position="89"/>
    </location>
</feature>
<dbReference type="AlphaFoldDB" id="A0A9P4M2A9"/>
<dbReference type="Pfam" id="PF21202">
    <property type="entry name" value="SLX1_C"/>
    <property type="match status" value="1"/>
</dbReference>
<dbReference type="Proteomes" id="UP000799776">
    <property type="component" value="Unassembled WGS sequence"/>
</dbReference>
<feature type="region of interest" description="Disordered" evidence="9">
    <location>
        <begin position="313"/>
        <end position="359"/>
    </location>
</feature>
<dbReference type="OrthoDB" id="24645at2759"/>
<evidence type="ECO:0000256" key="3">
    <source>
        <dbReference type="ARBA" id="ARBA00022763"/>
    </source>
</evidence>
<dbReference type="CDD" id="cd10455">
    <property type="entry name" value="GIY-YIG_SLX1"/>
    <property type="match status" value="1"/>
</dbReference>
<dbReference type="GO" id="GO:0000724">
    <property type="term" value="P:double-strand break repair via homologous recombination"/>
    <property type="evidence" value="ECO:0007669"/>
    <property type="project" value="TreeGrafter"/>
</dbReference>
<sequence length="359" mass="41108">MDKPIPAFYCCYLLRSTVRRTCIYVGSTPNPVRRLRQHNGHSKGGAVRTSRDSLRPWEMAVLVTGFPSKIAALQFEWAWQNTHLTRHIPTEDRITQSRMQVRVSPRSGKARKRPARPRASLTDKVANLHLLLRVKSFTRWPLHVRFFADDVHTVWEGWQKQTPFKLRADIPIHLENMKTDLTTMGVSDDLDFARGIHALDVTYNDRKAQLEQTRSLLEVKGHRCGVCKKAVRPKKVLAVVCPEQDCQTISHLTCLSKHFLLEDRNKDAMIPLEGHCPGCNKRLEWATMAKDLSLRVRGEREVEDLFKVRRQRKAKNGSATAAAACAENDEDEDEDEDDEERNISNDGFSTEEEDAEISD</sequence>
<comment type="subunit">
    <text evidence="8">Forms a heterodimer with SLX4.</text>
</comment>
<dbReference type="Gene3D" id="3.30.40.10">
    <property type="entry name" value="Zinc/RING finger domain, C3HC4 (zinc finger)"/>
    <property type="match status" value="1"/>
</dbReference>
<evidence type="ECO:0000259" key="10">
    <source>
        <dbReference type="PROSITE" id="PS50164"/>
    </source>
</evidence>
<proteinExistence type="inferred from homology"/>
<comment type="similarity">
    <text evidence="8">Belongs to the SLX1 family.</text>
</comment>
<dbReference type="InterPro" id="IPR050381">
    <property type="entry name" value="SLX1_endonuclease"/>
</dbReference>
<dbReference type="PANTHER" id="PTHR20208:SF10">
    <property type="entry name" value="STRUCTURE-SPECIFIC ENDONUCLEASE SUBUNIT SLX1"/>
    <property type="match status" value="1"/>
</dbReference>
<dbReference type="InterPro" id="IPR035901">
    <property type="entry name" value="GIY-YIG_endonuc_sf"/>
</dbReference>
<organism evidence="11 12">
    <name type="scientific">Saccharata proteae CBS 121410</name>
    <dbReference type="NCBI Taxonomy" id="1314787"/>
    <lineage>
        <taxon>Eukaryota</taxon>
        <taxon>Fungi</taxon>
        <taxon>Dikarya</taxon>
        <taxon>Ascomycota</taxon>
        <taxon>Pezizomycotina</taxon>
        <taxon>Dothideomycetes</taxon>
        <taxon>Dothideomycetes incertae sedis</taxon>
        <taxon>Botryosphaeriales</taxon>
        <taxon>Saccharataceae</taxon>
        <taxon>Saccharata</taxon>
    </lineage>
</organism>
<name>A0A9P4M2A9_9PEZI</name>
<dbReference type="GO" id="GO:0017108">
    <property type="term" value="F:5'-flap endonuclease activity"/>
    <property type="evidence" value="ECO:0007669"/>
    <property type="project" value="InterPro"/>
</dbReference>